<dbReference type="Proteomes" id="UP000309997">
    <property type="component" value="Unassembled WGS sequence"/>
</dbReference>
<evidence type="ECO:0000313" key="1">
    <source>
        <dbReference type="EMBL" id="KAL3596651.1"/>
    </source>
</evidence>
<protein>
    <submittedName>
        <fullName evidence="1">Uncharacterized protein</fullName>
    </submittedName>
</protein>
<sequence>MAVDQLLPSTRDQVKVMLLGHDDECLKDKNMKATLALNHFGPICKQRMPTVTWQAISRKDGESMQLAEACNFTESGNKKEIFLPSVFQDQGEATRMKGFDEKSMPWNFKCVEDLFEIGVSFNQTGIGKTKPSSNIQKWLKVANAIYGRSITRSSGALRCSNSRF</sequence>
<reference evidence="1 2" key="1">
    <citation type="journal article" date="2024" name="Plant Biotechnol. J.">
        <title>Genome and CRISPR/Cas9 system of a widespread forest tree (Populus alba) in the world.</title>
        <authorList>
            <person name="Liu Y.J."/>
            <person name="Jiang P.F."/>
            <person name="Han X.M."/>
            <person name="Li X.Y."/>
            <person name="Wang H.M."/>
            <person name="Wang Y.J."/>
            <person name="Wang X.X."/>
            <person name="Zeng Q.Y."/>
        </authorList>
    </citation>
    <scope>NUCLEOTIDE SEQUENCE [LARGE SCALE GENOMIC DNA]</scope>
    <source>
        <strain evidence="2">cv. PAL-ZL1</strain>
    </source>
</reference>
<organism evidence="1 2">
    <name type="scientific">Populus alba</name>
    <name type="common">White poplar</name>
    <dbReference type="NCBI Taxonomy" id="43335"/>
    <lineage>
        <taxon>Eukaryota</taxon>
        <taxon>Viridiplantae</taxon>
        <taxon>Streptophyta</taxon>
        <taxon>Embryophyta</taxon>
        <taxon>Tracheophyta</taxon>
        <taxon>Spermatophyta</taxon>
        <taxon>Magnoliopsida</taxon>
        <taxon>eudicotyledons</taxon>
        <taxon>Gunneridae</taxon>
        <taxon>Pentapetalae</taxon>
        <taxon>rosids</taxon>
        <taxon>fabids</taxon>
        <taxon>Malpighiales</taxon>
        <taxon>Salicaceae</taxon>
        <taxon>Saliceae</taxon>
        <taxon>Populus</taxon>
    </lineage>
</organism>
<gene>
    <name evidence="1" type="ORF">D5086_008288</name>
</gene>
<name>A0ACC4CFN3_POPAL</name>
<keyword evidence="2" id="KW-1185">Reference proteome</keyword>
<proteinExistence type="predicted"/>
<accession>A0ACC4CFN3</accession>
<evidence type="ECO:0000313" key="2">
    <source>
        <dbReference type="Proteomes" id="UP000309997"/>
    </source>
</evidence>
<comment type="caution">
    <text evidence="1">The sequence shown here is derived from an EMBL/GenBank/DDBJ whole genome shotgun (WGS) entry which is preliminary data.</text>
</comment>
<dbReference type="EMBL" id="RCHU02000004">
    <property type="protein sequence ID" value="KAL3596651.1"/>
    <property type="molecule type" value="Genomic_DNA"/>
</dbReference>